<dbReference type="AlphaFoldDB" id="A0A382YSR8"/>
<protein>
    <recommendedName>
        <fullName evidence="2">DUF1553 domain-containing protein</fullName>
    </recommendedName>
</protein>
<evidence type="ECO:0000313" key="1">
    <source>
        <dbReference type="EMBL" id="SVD86130.1"/>
    </source>
</evidence>
<feature type="non-terminal residue" evidence="1">
    <location>
        <position position="1"/>
    </location>
</feature>
<name>A0A382YSR8_9ZZZZ</name>
<dbReference type="EMBL" id="UINC01178138">
    <property type="protein sequence ID" value="SVD86130.1"/>
    <property type="molecule type" value="Genomic_DNA"/>
</dbReference>
<proteinExistence type="predicted"/>
<organism evidence="1">
    <name type="scientific">marine metagenome</name>
    <dbReference type="NCBI Taxonomy" id="408172"/>
    <lineage>
        <taxon>unclassified sequences</taxon>
        <taxon>metagenomes</taxon>
        <taxon>ecological metagenomes</taxon>
    </lineage>
</organism>
<sequence>RPYHASYQKKYPGNLDVVLHGIAPARHVEQLFLVTLGRPPSSAERGTFDRHTMNARDDAKRQSALADIHWALLNSAEFLHSS</sequence>
<evidence type="ECO:0008006" key="2">
    <source>
        <dbReference type="Google" id="ProtNLM"/>
    </source>
</evidence>
<gene>
    <name evidence="1" type="ORF">METZ01_LOCUS438984</name>
</gene>
<accession>A0A382YSR8</accession>
<reference evidence="1" key="1">
    <citation type="submission" date="2018-05" db="EMBL/GenBank/DDBJ databases">
        <authorList>
            <person name="Lanie J.A."/>
            <person name="Ng W.-L."/>
            <person name="Kazmierczak K.M."/>
            <person name="Andrzejewski T.M."/>
            <person name="Davidsen T.M."/>
            <person name="Wayne K.J."/>
            <person name="Tettelin H."/>
            <person name="Glass J.I."/>
            <person name="Rusch D."/>
            <person name="Podicherti R."/>
            <person name="Tsui H.-C.T."/>
            <person name="Winkler M.E."/>
        </authorList>
    </citation>
    <scope>NUCLEOTIDE SEQUENCE</scope>
</reference>